<dbReference type="PANTHER" id="PTHR13016">
    <property type="entry name" value="AMMECR1 HOMOLOG"/>
    <property type="match status" value="1"/>
</dbReference>
<dbReference type="EMBL" id="FNJM01000011">
    <property type="protein sequence ID" value="SDP66025.1"/>
    <property type="molecule type" value="Genomic_DNA"/>
</dbReference>
<dbReference type="InterPro" id="IPR023473">
    <property type="entry name" value="AMMECR1"/>
</dbReference>
<dbReference type="SUPFAM" id="SSF143447">
    <property type="entry name" value="AMMECR1-like"/>
    <property type="match status" value="1"/>
</dbReference>
<dbReference type="PANTHER" id="PTHR13016:SF0">
    <property type="entry name" value="AMME SYNDROME CANDIDATE GENE 1 PROTEIN"/>
    <property type="match status" value="1"/>
</dbReference>
<dbReference type="InterPro" id="IPR002733">
    <property type="entry name" value="AMMECR1_domain"/>
</dbReference>
<dbReference type="GO" id="GO:0008198">
    <property type="term" value="F:ferrous iron binding"/>
    <property type="evidence" value="ECO:0007669"/>
    <property type="project" value="InterPro"/>
</dbReference>
<dbReference type="CDD" id="cd07951">
    <property type="entry name" value="ED_3B_N_AMMECR1"/>
    <property type="match status" value="1"/>
</dbReference>
<dbReference type="GO" id="GO:0016702">
    <property type="term" value="F:oxidoreductase activity, acting on single donors with incorporation of molecular oxygen, incorporation of two atoms of oxygen"/>
    <property type="evidence" value="ECO:0007669"/>
    <property type="project" value="UniProtKB-ARBA"/>
</dbReference>
<name>A0A1H0UJ06_9CLOT</name>
<sequence length="466" mass="52067">MLNYFLMPHPPIIIPEVGRGEEDKVIKTVNACKAVGEKIDNLDAETIIIISPHGVVFRDAIAIVTSNYIKGDLGKFGAEEVSFNYEIDLELTNKIIDCAKQSNVLVANLDEKTTPRYNVPLELDHGAIVPLYYADKSKNHKLVHITYGLLSPIELLKFGLAIKRAVKQTNKKAVLIASGDLSHRLTRNGPYDYTPLGATFDNTLIDILLSGNLKDLFNIEKRLINEAGECGLRSLYILAGAINTTIIKSKLLIYEGPLGVGYGTLEFKEGEGNLYEDIIKDKKNEHKRRLSEGNQYTKLARTNLDRYFNEGRLITIDELTDNSLLDHEKGVFVSLKINGELRGCIGTIQPTTSCVGEEIIRNSLSAALDDPRFQPLKKDELIDIDISVDLLYPPEPTLFDRLDPLDYGVIVTSGDKRGLLLPNIEGIDTKEQQVEIAMSKGNISLSDTYTLERFKVERFKELDNDE</sequence>
<proteinExistence type="predicted"/>
<dbReference type="InterPro" id="IPR036071">
    <property type="entry name" value="AMMECR1_dom_sf"/>
</dbReference>
<dbReference type="Gene3D" id="3.30.700.20">
    <property type="entry name" value="Hypothetical protein ph0010, domain 1"/>
    <property type="match status" value="1"/>
</dbReference>
<protein>
    <submittedName>
        <fullName evidence="1">Uncharacterized protein, PH0010 family/AmmeMemoRadiSam system protein A/AmmeMemoRadiSam system protein B</fullName>
    </submittedName>
</protein>
<dbReference type="OrthoDB" id="159752at2"/>
<gene>
    <name evidence="1" type="ORF">SAMN04488529_11111</name>
</gene>
<dbReference type="STRING" id="94869.SAMN04488529_11111"/>
<dbReference type="InterPro" id="IPR027485">
    <property type="entry name" value="AMMECR1_N"/>
</dbReference>
<dbReference type="InterPro" id="IPR027623">
    <property type="entry name" value="AmmeMemoSam_A"/>
</dbReference>
<accession>A0A1H0UJ06</accession>
<organism evidence="1 2">
    <name type="scientific">Clostridium gasigenes</name>
    <dbReference type="NCBI Taxonomy" id="94869"/>
    <lineage>
        <taxon>Bacteria</taxon>
        <taxon>Bacillati</taxon>
        <taxon>Bacillota</taxon>
        <taxon>Clostridia</taxon>
        <taxon>Eubacteriales</taxon>
        <taxon>Clostridiaceae</taxon>
        <taxon>Clostridium</taxon>
    </lineage>
</organism>
<dbReference type="AlphaFoldDB" id="A0A1H0UJ06"/>
<evidence type="ECO:0000313" key="1">
    <source>
        <dbReference type="EMBL" id="SDP66025.1"/>
    </source>
</evidence>
<dbReference type="PROSITE" id="PS51112">
    <property type="entry name" value="AMMECR1"/>
    <property type="match status" value="1"/>
</dbReference>
<dbReference type="Proteomes" id="UP000198597">
    <property type="component" value="Unassembled WGS sequence"/>
</dbReference>
<dbReference type="NCBIfam" id="TIGR04335">
    <property type="entry name" value="AmmeMemoSam_A"/>
    <property type="match status" value="1"/>
</dbReference>
<reference evidence="1 2" key="1">
    <citation type="submission" date="2016-10" db="EMBL/GenBank/DDBJ databases">
        <authorList>
            <person name="de Groot N.N."/>
        </authorList>
    </citation>
    <scope>NUCLEOTIDE SEQUENCE [LARGE SCALE GENOMIC DNA]</scope>
    <source>
        <strain evidence="1 2">DSM 12272</strain>
    </source>
</reference>
<dbReference type="Pfam" id="PF02900">
    <property type="entry name" value="LigB"/>
    <property type="match status" value="1"/>
</dbReference>
<dbReference type="InterPro" id="IPR004183">
    <property type="entry name" value="Xdiol_dOase_suB"/>
</dbReference>
<dbReference type="SUPFAM" id="SSF53213">
    <property type="entry name" value="LigB-like"/>
    <property type="match status" value="1"/>
</dbReference>
<evidence type="ECO:0000313" key="2">
    <source>
        <dbReference type="Proteomes" id="UP000198597"/>
    </source>
</evidence>
<dbReference type="Gene3D" id="3.40.830.10">
    <property type="entry name" value="LigB-like"/>
    <property type="match status" value="1"/>
</dbReference>
<keyword evidence="2" id="KW-1185">Reference proteome</keyword>
<dbReference type="Pfam" id="PF01871">
    <property type="entry name" value="AMMECR1"/>
    <property type="match status" value="1"/>
</dbReference>
<dbReference type="RefSeq" id="WP_089971501.1">
    <property type="nucleotide sequence ID" value="NZ_FNJM01000011.1"/>
</dbReference>